<dbReference type="SUPFAM" id="SSF56349">
    <property type="entry name" value="DNA breaking-rejoining enzymes"/>
    <property type="match status" value="1"/>
</dbReference>
<dbReference type="GO" id="GO:0006310">
    <property type="term" value="P:DNA recombination"/>
    <property type="evidence" value="ECO:0007669"/>
    <property type="project" value="UniProtKB-KW"/>
</dbReference>
<sequence>MISDYLNDLRQSGRSAHTVKAYERDLHHFFEESHLQPNDCITETDIHKWIRWMMRPTEGKPLAIATINRRLNALRGFYGWAVRNKKVSQNPMLDITYLKSADEDHEKIMWLTEEEFEDLLRRMRETPVRSRGVDFEEKYRRDRAIVYLFTYTGLRVEEVSHLNLTDLDLDMKRIRVLGKGQKARMIPISNTLFLELQDWLRFRAEIATKKEHVAESLYVFYSQRSSQFSIRGIQTMIEGYSTSEKKLSPHMFRHTFCKWMLKATGNDIEKVRRLVGHSNIATTSRYLKDSYEDLADAVDSLPCF</sequence>
<dbReference type="PANTHER" id="PTHR30349">
    <property type="entry name" value="PHAGE INTEGRASE-RELATED"/>
    <property type="match status" value="1"/>
</dbReference>
<dbReference type="Pfam" id="PF00589">
    <property type="entry name" value="Phage_integrase"/>
    <property type="match status" value="1"/>
</dbReference>
<reference evidence="12 13" key="1">
    <citation type="submission" date="2016-08" db="EMBL/GenBank/DDBJ databases">
        <title>Novel Firmicute Genomes.</title>
        <authorList>
            <person name="Poppleton D.I."/>
            <person name="Gribaldo S."/>
        </authorList>
    </citation>
    <scope>NUCLEOTIDE SEQUENCE [LARGE SCALE GENOMIC DNA]</scope>
    <source>
        <strain evidence="12 13">RAOx-1</strain>
    </source>
</reference>
<dbReference type="GO" id="GO:0007059">
    <property type="term" value="P:chromosome segregation"/>
    <property type="evidence" value="ECO:0007669"/>
    <property type="project" value="UniProtKB-KW"/>
</dbReference>
<gene>
    <name evidence="12" type="ORF">BEP19_15410</name>
</gene>
<dbReference type="CDD" id="cd00397">
    <property type="entry name" value="DNA_BRE_C"/>
    <property type="match status" value="1"/>
</dbReference>
<feature type="domain" description="Core-binding (CB)" evidence="11">
    <location>
        <begin position="1"/>
        <end position="82"/>
    </location>
</feature>
<evidence type="ECO:0000259" key="10">
    <source>
        <dbReference type="PROSITE" id="PS51898"/>
    </source>
</evidence>
<name>A0A419SD98_9BACL</name>
<evidence type="ECO:0000259" key="11">
    <source>
        <dbReference type="PROSITE" id="PS51900"/>
    </source>
</evidence>
<keyword evidence="6 9" id="KW-0238">DNA-binding</keyword>
<evidence type="ECO:0000256" key="7">
    <source>
        <dbReference type="ARBA" id="ARBA00023172"/>
    </source>
</evidence>
<evidence type="ECO:0000313" key="13">
    <source>
        <dbReference type="Proteomes" id="UP000284219"/>
    </source>
</evidence>
<evidence type="ECO:0000313" key="12">
    <source>
        <dbReference type="EMBL" id="RKD21064.1"/>
    </source>
</evidence>
<dbReference type="InterPro" id="IPR004107">
    <property type="entry name" value="Integrase_SAM-like_N"/>
</dbReference>
<feature type="domain" description="Tyr recombinase" evidence="10">
    <location>
        <begin position="106"/>
        <end position="299"/>
    </location>
</feature>
<comment type="caution">
    <text evidence="12">The sequence shown here is derived from an EMBL/GenBank/DDBJ whole genome shotgun (WGS) entry which is preliminary data.</text>
</comment>
<dbReference type="InterPro" id="IPR013762">
    <property type="entry name" value="Integrase-like_cat_sf"/>
</dbReference>
<organism evidence="12 13">
    <name type="scientific">Ammoniphilus oxalaticus</name>
    <dbReference type="NCBI Taxonomy" id="66863"/>
    <lineage>
        <taxon>Bacteria</taxon>
        <taxon>Bacillati</taxon>
        <taxon>Bacillota</taxon>
        <taxon>Bacilli</taxon>
        <taxon>Bacillales</taxon>
        <taxon>Paenibacillaceae</taxon>
        <taxon>Aneurinibacillus group</taxon>
        <taxon>Ammoniphilus</taxon>
    </lineage>
</organism>
<evidence type="ECO:0000256" key="6">
    <source>
        <dbReference type="ARBA" id="ARBA00023125"/>
    </source>
</evidence>
<dbReference type="RefSeq" id="WP_120191133.1">
    <property type="nucleotide sequence ID" value="NZ_MCHY01000013.1"/>
</dbReference>
<dbReference type="GO" id="GO:0015074">
    <property type="term" value="P:DNA integration"/>
    <property type="evidence" value="ECO:0007669"/>
    <property type="project" value="UniProtKB-KW"/>
</dbReference>
<keyword evidence="3" id="KW-0132">Cell division</keyword>
<dbReference type="InterPro" id="IPR011010">
    <property type="entry name" value="DNA_brk_join_enz"/>
</dbReference>
<dbReference type="AlphaFoldDB" id="A0A419SD98"/>
<dbReference type="PROSITE" id="PS51898">
    <property type="entry name" value="TYR_RECOMBINASE"/>
    <property type="match status" value="1"/>
</dbReference>
<dbReference type="InterPro" id="IPR002104">
    <property type="entry name" value="Integrase_catalytic"/>
</dbReference>
<keyword evidence="8" id="KW-0131">Cell cycle</keyword>
<dbReference type="EMBL" id="MCHY01000013">
    <property type="protein sequence ID" value="RKD21064.1"/>
    <property type="molecule type" value="Genomic_DNA"/>
</dbReference>
<dbReference type="InterPro" id="IPR044068">
    <property type="entry name" value="CB"/>
</dbReference>
<keyword evidence="5" id="KW-0229">DNA integration</keyword>
<dbReference type="OrthoDB" id="184666at2"/>
<evidence type="ECO:0000256" key="5">
    <source>
        <dbReference type="ARBA" id="ARBA00022908"/>
    </source>
</evidence>
<keyword evidence="2" id="KW-0963">Cytoplasm</keyword>
<dbReference type="Gene3D" id="1.10.443.10">
    <property type="entry name" value="Intergrase catalytic core"/>
    <property type="match status" value="1"/>
</dbReference>
<dbReference type="Proteomes" id="UP000284219">
    <property type="component" value="Unassembled WGS sequence"/>
</dbReference>
<dbReference type="GO" id="GO:0003677">
    <property type="term" value="F:DNA binding"/>
    <property type="evidence" value="ECO:0007669"/>
    <property type="project" value="UniProtKB-UniRule"/>
</dbReference>
<evidence type="ECO:0000256" key="1">
    <source>
        <dbReference type="ARBA" id="ARBA00004496"/>
    </source>
</evidence>
<comment type="subcellular location">
    <subcellularLocation>
        <location evidence="1">Cytoplasm</location>
    </subcellularLocation>
</comment>
<dbReference type="Gene3D" id="1.10.150.130">
    <property type="match status" value="1"/>
</dbReference>
<dbReference type="GO" id="GO:0005737">
    <property type="term" value="C:cytoplasm"/>
    <property type="evidence" value="ECO:0007669"/>
    <property type="project" value="UniProtKB-SubCell"/>
</dbReference>
<keyword evidence="13" id="KW-1185">Reference proteome</keyword>
<keyword evidence="7" id="KW-0233">DNA recombination</keyword>
<dbReference type="GO" id="GO:0051301">
    <property type="term" value="P:cell division"/>
    <property type="evidence" value="ECO:0007669"/>
    <property type="project" value="UniProtKB-KW"/>
</dbReference>
<dbReference type="Pfam" id="PF02899">
    <property type="entry name" value="Phage_int_SAM_1"/>
    <property type="match status" value="1"/>
</dbReference>
<evidence type="ECO:0000256" key="4">
    <source>
        <dbReference type="ARBA" id="ARBA00022829"/>
    </source>
</evidence>
<evidence type="ECO:0000256" key="3">
    <source>
        <dbReference type="ARBA" id="ARBA00022618"/>
    </source>
</evidence>
<evidence type="ECO:0000256" key="8">
    <source>
        <dbReference type="ARBA" id="ARBA00023306"/>
    </source>
</evidence>
<evidence type="ECO:0000256" key="9">
    <source>
        <dbReference type="PROSITE-ProRule" id="PRU01248"/>
    </source>
</evidence>
<dbReference type="InterPro" id="IPR010998">
    <property type="entry name" value="Integrase_recombinase_N"/>
</dbReference>
<dbReference type="PROSITE" id="PS51900">
    <property type="entry name" value="CB"/>
    <property type="match status" value="1"/>
</dbReference>
<dbReference type="PANTHER" id="PTHR30349:SF77">
    <property type="entry name" value="TYROSINE RECOMBINASE XERC"/>
    <property type="match status" value="1"/>
</dbReference>
<protein>
    <submittedName>
        <fullName evidence="12">Integrase</fullName>
    </submittedName>
</protein>
<dbReference type="InterPro" id="IPR050090">
    <property type="entry name" value="Tyrosine_recombinase_XerCD"/>
</dbReference>
<evidence type="ECO:0000256" key="2">
    <source>
        <dbReference type="ARBA" id="ARBA00022490"/>
    </source>
</evidence>
<accession>A0A419SD98</accession>
<keyword evidence="4" id="KW-0159">Chromosome partition</keyword>
<proteinExistence type="predicted"/>